<protein>
    <recommendedName>
        <fullName evidence="2">histidine kinase</fullName>
        <ecNumber evidence="2">2.7.13.3</ecNumber>
    </recommendedName>
</protein>
<dbReference type="Gene3D" id="1.10.287.130">
    <property type="match status" value="1"/>
</dbReference>
<comment type="caution">
    <text evidence="6">The sequence shown here is derived from an EMBL/GenBank/DDBJ whole genome shotgun (WGS) entry which is preliminary data.</text>
</comment>
<dbReference type="PANTHER" id="PTHR43547">
    <property type="entry name" value="TWO-COMPONENT HISTIDINE KINASE"/>
    <property type="match status" value="1"/>
</dbReference>
<evidence type="ECO:0000256" key="2">
    <source>
        <dbReference type="ARBA" id="ARBA00012438"/>
    </source>
</evidence>
<name>A0ABV8EML3_9BACT</name>
<dbReference type="SMART" id="SM00448">
    <property type="entry name" value="REC"/>
    <property type="match status" value="1"/>
</dbReference>
<dbReference type="PANTHER" id="PTHR43547:SF2">
    <property type="entry name" value="HYBRID SIGNAL TRANSDUCTION HISTIDINE KINASE C"/>
    <property type="match status" value="1"/>
</dbReference>
<sequence>MIQLTKNPTETKILLVEDEIDLQSNLCEILEINRYKVVVADDGVEALKMLELDHFDLIISDIMMPNMDGISLLHQVRLNKNWVNIPFIFLTSKVGSNSMREGMNAGADDYLAKPVQIRDLISAVNAVLTKSKDRNEYLDSQIAKEVKWNKNVRMHEINTPVTGLIGIIELLESSWKSMPEEEVSRILSLAKTSVFKLKSTLFKIQTYQEIMENPILPYCDDCARKENLDQKVFSARDIILKSLDEAFLPHETLSSLETFSFKFNALHLQFILKEIIENAIKFSSTGDSGIEIRIESQMIIIKNTQELFDIPISLLIPEPFKQTGRKEYEKQGLGLGNYIASYLALKNNTKLNFCVDEGLSYVVTLDLTKSVVQ</sequence>
<keyword evidence="7" id="KW-1185">Reference proteome</keyword>
<accession>A0ABV8EML3</accession>
<evidence type="ECO:0000256" key="4">
    <source>
        <dbReference type="PROSITE-ProRule" id="PRU00169"/>
    </source>
</evidence>
<gene>
    <name evidence="6" type="ORF">ACFOUP_10330</name>
</gene>
<dbReference type="PROSITE" id="PS50110">
    <property type="entry name" value="RESPONSE_REGULATORY"/>
    <property type="match status" value="1"/>
</dbReference>
<feature type="modified residue" description="4-aspartylphosphate" evidence="4">
    <location>
        <position position="61"/>
    </location>
</feature>
<evidence type="ECO:0000313" key="7">
    <source>
        <dbReference type="Proteomes" id="UP001595766"/>
    </source>
</evidence>
<dbReference type="Pfam" id="PF00072">
    <property type="entry name" value="Response_reg"/>
    <property type="match status" value="1"/>
</dbReference>
<evidence type="ECO:0000256" key="3">
    <source>
        <dbReference type="ARBA" id="ARBA00022553"/>
    </source>
</evidence>
<dbReference type="InterPro" id="IPR001789">
    <property type="entry name" value="Sig_transdc_resp-reg_receiver"/>
</dbReference>
<proteinExistence type="predicted"/>
<dbReference type="EC" id="2.7.13.3" evidence="2"/>
<dbReference type="Gene3D" id="3.30.565.10">
    <property type="entry name" value="Histidine kinase-like ATPase, C-terminal domain"/>
    <property type="match status" value="1"/>
</dbReference>
<dbReference type="InterPro" id="IPR011006">
    <property type="entry name" value="CheY-like_superfamily"/>
</dbReference>
<dbReference type="InterPro" id="IPR003661">
    <property type="entry name" value="HisK_dim/P_dom"/>
</dbReference>
<dbReference type="Pfam" id="PF02518">
    <property type="entry name" value="HATPase_c"/>
    <property type="match status" value="1"/>
</dbReference>
<dbReference type="Proteomes" id="UP001595766">
    <property type="component" value="Unassembled WGS sequence"/>
</dbReference>
<organism evidence="6 7">
    <name type="scientific">Belliella kenyensis</name>
    <dbReference type="NCBI Taxonomy" id="1472724"/>
    <lineage>
        <taxon>Bacteria</taxon>
        <taxon>Pseudomonadati</taxon>
        <taxon>Bacteroidota</taxon>
        <taxon>Cytophagia</taxon>
        <taxon>Cytophagales</taxon>
        <taxon>Cyclobacteriaceae</taxon>
        <taxon>Belliella</taxon>
    </lineage>
</organism>
<evidence type="ECO:0000259" key="5">
    <source>
        <dbReference type="PROSITE" id="PS50110"/>
    </source>
</evidence>
<evidence type="ECO:0000313" key="6">
    <source>
        <dbReference type="EMBL" id="MFC3976774.1"/>
    </source>
</evidence>
<dbReference type="EMBL" id="JBHSAV010000050">
    <property type="protein sequence ID" value="MFC3976774.1"/>
    <property type="molecule type" value="Genomic_DNA"/>
</dbReference>
<feature type="domain" description="Response regulatory" evidence="5">
    <location>
        <begin position="12"/>
        <end position="128"/>
    </location>
</feature>
<dbReference type="InterPro" id="IPR036890">
    <property type="entry name" value="HATPase_C_sf"/>
</dbReference>
<dbReference type="CDD" id="cd00082">
    <property type="entry name" value="HisKA"/>
    <property type="match status" value="1"/>
</dbReference>
<dbReference type="CDD" id="cd17574">
    <property type="entry name" value="REC_OmpR"/>
    <property type="match status" value="1"/>
</dbReference>
<reference evidence="7" key="1">
    <citation type="journal article" date="2019" name="Int. J. Syst. Evol. Microbiol.">
        <title>The Global Catalogue of Microorganisms (GCM) 10K type strain sequencing project: providing services to taxonomists for standard genome sequencing and annotation.</title>
        <authorList>
            <consortium name="The Broad Institute Genomics Platform"/>
            <consortium name="The Broad Institute Genome Sequencing Center for Infectious Disease"/>
            <person name="Wu L."/>
            <person name="Ma J."/>
        </authorList>
    </citation>
    <scope>NUCLEOTIDE SEQUENCE [LARGE SCALE GENOMIC DNA]</scope>
    <source>
        <strain evidence="7">CECT 8551</strain>
    </source>
</reference>
<keyword evidence="3 4" id="KW-0597">Phosphoprotein</keyword>
<dbReference type="RefSeq" id="WP_241291220.1">
    <property type="nucleotide sequence ID" value="NZ_JAKZGR010000001.1"/>
</dbReference>
<dbReference type="SUPFAM" id="SSF55874">
    <property type="entry name" value="ATPase domain of HSP90 chaperone/DNA topoisomerase II/histidine kinase"/>
    <property type="match status" value="1"/>
</dbReference>
<comment type="catalytic activity">
    <reaction evidence="1">
        <text>ATP + protein L-histidine = ADP + protein N-phospho-L-histidine.</text>
        <dbReference type="EC" id="2.7.13.3"/>
    </reaction>
</comment>
<dbReference type="InterPro" id="IPR036097">
    <property type="entry name" value="HisK_dim/P_sf"/>
</dbReference>
<evidence type="ECO:0000256" key="1">
    <source>
        <dbReference type="ARBA" id="ARBA00000085"/>
    </source>
</evidence>
<dbReference type="SUPFAM" id="SSF52172">
    <property type="entry name" value="CheY-like"/>
    <property type="match status" value="1"/>
</dbReference>
<dbReference type="SUPFAM" id="SSF47384">
    <property type="entry name" value="Homodimeric domain of signal transducing histidine kinase"/>
    <property type="match status" value="1"/>
</dbReference>
<dbReference type="InterPro" id="IPR003594">
    <property type="entry name" value="HATPase_dom"/>
</dbReference>
<dbReference type="Gene3D" id="3.40.50.2300">
    <property type="match status" value="1"/>
</dbReference>